<sequence>MYILINRYEFAKVFSENINLIQTALKQKLSAEEFIEKLERWELDFPTCKNHLMTGILLGYGVHNSSLFAERLALECDLGIQREQTQFFEDCDERLLIVQSVNFAVDNSHPKQLL</sequence>
<organism evidence="1 2">
    <name type="scientific">Parachlamydia acanthamoebae</name>
    <dbReference type="NCBI Taxonomy" id="83552"/>
    <lineage>
        <taxon>Bacteria</taxon>
        <taxon>Pseudomonadati</taxon>
        <taxon>Chlamydiota</taxon>
        <taxon>Chlamydiia</taxon>
        <taxon>Parachlamydiales</taxon>
        <taxon>Parachlamydiaceae</taxon>
        <taxon>Parachlamydia</taxon>
    </lineage>
</organism>
<dbReference type="EMBL" id="JSAM01000106">
    <property type="protein sequence ID" value="KIA76785.1"/>
    <property type="molecule type" value="Genomic_DNA"/>
</dbReference>
<protein>
    <submittedName>
        <fullName evidence="1">Uncharacterized protein</fullName>
    </submittedName>
</protein>
<evidence type="ECO:0000313" key="1">
    <source>
        <dbReference type="EMBL" id="KIA76785.1"/>
    </source>
</evidence>
<dbReference type="Proteomes" id="UP000031307">
    <property type="component" value="Unassembled WGS sequence"/>
</dbReference>
<dbReference type="PATRIC" id="fig|83552.4.peg.2148"/>
<accession>A0A0C1C6L1</accession>
<gene>
    <name evidence="1" type="ORF">DB43_HK00580</name>
</gene>
<dbReference type="RefSeq" id="WP_039377885.1">
    <property type="nucleotide sequence ID" value="NZ_JSAM01000106.1"/>
</dbReference>
<name>A0A0C1C6L1_9BACT</name>
<proteinExistence type="predicted"/>
<comment type="caution">
    <text evidence="1">The sequence shown here is derived from an EMBL/GenBank/DDBJ whole genome shotgun (WGS) entry which is preliminary data.</text>
</comment>
<reference evidence="1 2" key="1">
    <citation type="journal article" date="2014" name="Mol. Biol. Evol.">
        <title>Massive expansion of Ubiquitination-related gene families within the Chlamydiae.</title>
        <authorList>
            <person name="Domman D."/>
            <person name="Collingro A."/>
            <person name="Lagkouvardos I."/>
            <person name="Gehre L."/>
            <person name="Weinmaier T."/>
            <person name="Rattei T."/>
            <person name="Subtil A."/>
            <person name="Horn M."/>
        </authorList>
    </citation>
    <scope>NUCLEOTIDE SEQUENCE [LARGE SCALE GENOMIC DNA]</scope>
    <source>
        <strain evidence="1 2">OEW1</strain>
    </source>
</reference>
<dbReference type="AlphaFoldDB" id="A0A0C1C6L1"/>
<evidence type="ECO:0000313" key="2">
    <source>
        <dbReference type="Proteomes" id="UP000031307"/>
    </source>
</evidence>